<comment type="caution">
    <text evidence="5">The sequence shown here is derived from an EMBL/GenBank/DDBJ whole genome shotgun (WGS) entry which is preliminary data.</text>
</comment>
<feature type="non-terminal residue" evidence="5">
    <location>
        <position position="1"/>
    </location>
</feature>
<dbReference type="Proteomes" id="UP000565754">
    <property type="component" value="Unassembled WGS sequence"/>
</dbReference>
<proteinExistence type="inferred from homology"/>
<dbReference type="InterPro" id="IPR008735">
    <property type="entry name" value="PSP94"/>
</dbReference>
<dbReference type="Gene3D" id="2.20.25.590">
    <property type="match status" value="1"/>
</dbReference>
<comment type="subcellular location">
    <subcellularLocation>
        <location evidence="1">Secreted</location>
    </subcellularLocation>
</comment>
<dbReference type="AlphaFoldDB" id="A0A7L1DZR6"/>
<accession>A0A7L1DZR6</accession>
<keyword evidence="4" id="KW-1015">Disulfide bond</keyword>
<reference evidence="5 6" key="1">
    <citation type="submission" date="2019-09" db="EMBL/GenBank/DDBJ databases">
        <title>Bird 10,000 Genomes (B10K) Project - Family phase.</title>
        <authorList>
            <person name="Zhang G."/>
        </authorList>
    </citation>
    <scope>NUCLEOTIDE SEQUENCE [LARGE SCALE GENOMIC DNA]</scope>
    <source>
        <strain evidence="5">B10K-DU-001-74</strain>
        <tissue evidence="5">Muscle</tissue>
    </source>
</reference>
<evidence type="ECO:0000313" key="6">
    <source>
        <dbReference type="Proteomes" id="UP000565754"/>
    </source>
</evidence>
<evidence type="ECO:0000256" key="2">
    <source>
        <dbReference type="ARBA" id="ARBA00010352"/>
    </source>
</evidence>
<keyword evidence="6" id="KW-1185">Reference proteome</keyword>
<evidence type="ECO:0000256" key="1">
    <source>
        <dbReference type="ARBA" id="ARBA00004613"/>
    </source>
</evidence>
<name>A0A7L1DZR6_OENON</name>
<dbReference type="EMBL" id="VXBF01003889">
    <property type="protein sequence ID" value="NXM82511.1"/>
    <property type="molecule type" value="Genomic_DNA"/>
</dbReference>
<evidence type="ECO:0000256" key="3">
    <source>
        <dbReference type="ARBA" id="ARBA00022525"/>
    </source>
</evidence>
<keyword evidence="3" id="KW-0964">Secreted</keyword>
<dbReference type="PANTHER" id="PTHR10500:SF0">
    <property type="entry name" value="SCO-SPONDIN-LIKE"/>
    <property type="match status" value="1"/>
</dbReference>
<evidence type="ECO:0000313" key="5">
    <source>
        <dbReference type="EMBL" id="NXM82511.1"/>
    </source>
</evidence>
<gene>
    <name evidence="5" type="primary">Msmb_0</name>
    <name evidence="5" type="ORF">OENOEN_R02535</name>
</gene>
<dbReference type="Pfam" id="PF05825">
    <property type="entry name" value="PSP94"/>
    <property type="match status" value="1"/>
</dbReference>
<dbReference type="Gene3D" id="2.10.70.10">
    <property type="entry name" value="Complement Module, domain 1"/>
    <property type="match status" value="1"/>
</dbReference>
<evidence type="ECO:0000256" key="4">
    <source>
        <dbReference type="ARBA" id="ARBA00023157"/>
    </source>
</evidence>
<organism evidence="5 6">
    <name type="scientific">Oenanthe oenanthe</name>
    <name type="common">Northern wheatear</name>
    <dbReference type="NCBI Taxonomy" id="279966"/>
    <lineage>
        <taxon>Eukaryota</taxon>
        <taxon>Metazoa</taxon>
        <taxon>Chordata</taxon>
        <taxon>Craniata</taxon>
        <taxon>Vertebrata</taxon>
        <taxon>Euteleostomi</taxon>
        <taxon>Archelosauria</taxon>
        <taxon>Archosauria</taxon>
        <taxon>Dinosauria</taxon>
        <taxon>Saurischia</taxon>
        <taxon>Theropoda</taxon>
        <taxon>Coelurosauria</taxon>
        <taxon>Aves</taxon>
        <taxon>Neognathae</taxon>
        <taxon>Neoaves</taxon>
        <taxon>Telluraves</taxon>
        <taxon>Australaves</taxon>
        <taxon>Passeriformes</taxon>
        <taxon>Muscicapidae</taxon>
        <taxon>Oenanthe</taxon>
    </lineage>
</organism>
<comment type="similarity">
    <text evidence="2">Belongs to the beta-microseminoprotein family.</text>
</comment>
<feature type="non-terminal residue" evidence="5">
    <location>
        <position position="76"/>
    </location>
</feature>
<protein>
    <submittedName>
        <fullName evidence="5">MSMB protein</fullName>
    </submittedName>
</protein>
<dbReference type="GO" id="GO:0005576">
    <property type="term" value="C:extracellular region"/>
    <property type="evidence" value="ECO:0007669"/>
    <property type="project" value="UniProtKB-SubCell"/>
</dbReference>
<dbReference type="PANTHER" id="PTHR10500">
    <property type="entry name" value="BETA-MICROSEMINOPROTEIN"/>
    <property type="match status" value="1"/>
</dbReference>
<sequence length="76" mass="8698">GCMMNGKLYPLGNIERTEFCHECDCDKDAMHCCSLFFTPRHYDIKKCKVILNRKSCDSDVVQKDDPSKVCSSFGRV</sequence>